<keyword evidence="6" id="KW-1185">Reference proteome</keyword>
<evidence type="ECO:0000256" key="3">
    <source>
        <dbReference type="PROSITE-ProRule" id="PRU00289"/>
    </source>
</evidence>
<organism evidence="5 6">
    <name type="scientific">Candidatus Viridilinea mediisalina</name>
    <dbReference type="NCBI Taxonomy" id="2024553"/>
    <lineage>
        <taxon>Bacteria</taxon>
        <taxon>Bacillati</taxon>
        <taxon>Chloroflexota</taxon>
        <taxon>Chloroflexia</taxon>
        <taxon>Chloroflexales</taxon>
        <taxon>Chloroflexineae</taxon>
        <taxon>Oscillochloridaceae</taxon>
        <taxon>Candidatus Viridilinea</taxon>
    </lineage>
</organism>
<dbReference type="InterPro" id="IPR002543">
    <property type="entry name" value="FtsK_dom"/>
</dbReference>
<name>A0A2A6RK79_9CHLR</name>
<feature type="binding site" evidence="3">
    <location>
        <begin position="483"/>
        <end position="490"/>
    </location>
    <ligand>
        <name>ATP</name>
        <dbReference type="ChEBI" id="CHEBI:30616"/>
    </ligand>
</feature>
<protein>
    <recommendedName>
        <fullName evidence="4">FtsK domain-containing protein</fullName>
    </recommendedName>
</protein>
<reference evidence="6" key="1">
    <citation type="submission" date="2017-08" db="EMBL/GenBank/DDBJ databases">
        <authorList>
            <person name="Grouzdev D.S."/>
            <person name="Gaisin V.A."/>
            <person name="Rysina M.S."/>
            <person name="Gorlenko V.M."/>
        </authorList>
    </citation>
    <scope>NUCLEOTIDE SEQUENCE [LARGE SCALE GENOMIC DNA]</scope>
    <source>
        <strain evidence="6">Kir15-3F</strain>
    </source>
</reference>
<proteinExistence type="predicted"/>
<keyword evidence="1 3" id="KW-0547">Nucleotide-binding</keyword>
<dbReference type="SUPFAM" id="SSF52540">
    <property type="entry name" value="P-loop containing nucleoside triphosphate hydrolases"/>
    <property type="match status" value="3"/>
</dbReference>
<feature type="binding site" evidence="3">
    <location>
        <begin position="817"/>
        <end position="824"/>
    </location>
    <ligand>
        <name>ATP</name>
        <dbReference type="ChEBI" id="CHEBI:30616"/>
    </ligand>
</feature>
<dbReference type="SMART" id="SM00382">
    <property type="entry name" value="AAA"/>
    <property type="match status" value="3"/>
</dbReference>
<gene>
    <name evidence="5" type="ORF">CJ255_08870</name>
</gene>
<dbReference type="InterPro" id="IPR027417">
    <property type="entry name" value="P-loop_NTPase"/>
</dbReference>
<dbReference type="GO" id="GO:0005524">
    <property type="term" value="F:ATP binding"/>
    <property type="evidence" value="ECO:0007669"/>
    <property type="project" value="UniProtKB-UniRule"/>
</dbReference>
<dbReference type="RefSeq" id="WP_097643749.1">
    <property type="nucleotide sequence ID" value="NZ_NQWI01000030.1"/>
</dbReference>
<dbReference type="Gene3D" id="3.40.50.300">
    <property type="entry name" value="P-loop containing nucleotide triphosphate hydrolases"/>
    <property type="match status" value="4"/>
</dbReference>
<feature type="domain" description="FtsK" evidence="4">
    <location>
        <begin position="463"/>
        <end position="662"/>
    </location>
</feature>
<comment type="caution">
    <text evidence="5">The sequence shown here is derived from an EMBL/GenBank/DDBJ whole genome shotgun (WGS) entry which is preliminary data.</text>
</comment>
<evidence type="ECO:0000259" key="4">
    <source>
        <dbReference type="PROSITE" id="PS50901"/>
    </source>
</evidence>
<evidence type="ECO:0000256" key="2">
    <source>
        <dbReference type="ARBA" id="ARBA00022840"/>
    </source>
</evidence>
<dbReference type="InterPro" id="IPR003593">
    <property type="entry name" value="AAA+_ATPase"/>
</dbReference>
<dbReference type="EMBL" id="NQWI01000030">
    <property type="protein sequence ID" value="PDW03432.1"/>
    <property type="molecule type" value="Genomic_DNA"/>
</dbReference>
<evidence type="ECO:0000256" key="1">
    <source>
        <dbReference type="ARBA" id="ARBA00022741"/>
    </source>
</evidence>
<dbReference type="Pfam" id="PF01580">
    <property type="entry name" value="FtsK_SpoIIIE"/>
    <property type="match status" value="3"/>
</dbReference>
<dbReference type="OrthoDB" id="9807790at2"/>
<evidence type="ECO:0000313" key="5">
    <source>
        <dbReference type="EMBL" id="PDW03432.1"/>
    </source>
</evidence>
<dbReference type="PROSITE" id="PS50901">
    <property type="entry name" value="FTSK"/>
    <property type="match status" value="2"/>
</dbReference>
<dbReference type="PANTHER" id="PTHR22683">
    <property type="entry name" value="SPORULATION PROTEIN RELATED"/>
    <property type="match status" value="1"/>
</dbReference>
<feature type="domain" description="FtsK" evidence="4">
    <location>
        <begin position="801"/>
        <end position="990"/>
    </location>
</feature>
<dbReference type="GO" id="GO:0003677">
    <property type="term" value="F:DNA binding"/>
    <property type="evidence" value="ECO:0007669"/>
    <property type="project" value="InterPro"/>
</dbReference>
<sequence length="1323" mass="143047">MSTQSFNRPPRVRPHWLAEQVELPEPPDPPDLPRTDWLTMMIPLMGAGIFAGTASINGTNPLFVAVPMGSMAIMTLGAGLLNQRAARQRAATTYAARKGFFEDHLEAGRNRLRRLYEQERAARGFLWPHPSELLLLAGATTSTAAPESRLWERRPSDDDFLDLRVGAGSRAAASQARVPPPRPGGTVDQRLYTCAEEYATLRQVPVSVPLGRVGSLGLAGARGATTALVRALLWQAVVLHAPSELRIAALCEPGLVNEWEWLRWLPHSIPLSNDLAPGARMLAGKPVEAARLASDLLDQLSRRRERAEGSGSMPLLLPRMLLLVDGSALAHSYPAIAEVLRHGAPLGMTALLLAPTWPQIPEDCGAMLELEEQGARWIERGAQWPRERFVPDEADLALSDRLARRLAGLRLVESGGAQDIPRRVRLFDLLGVREANDLLPPRAWGETLSKAWAPAPFGATTDAAPICLDLNESRHGPHGIIAGATGAGKSVLLQSIIAALAVTHAPERLQLLLIDFKGGAALMMFAPLPHTAGLVTDLEGRLAERAMTAIKSELRRRKGLLHGLATEHACKLENIADYRALAARANLPPLPNLLIVVDEFDELARGNPEFVAELIRVVKQGRSLGVHLLVATQQPARAVSDEIRSQLSFFIALRLGDAEDSRTMLLKPDAAFLPSDLPGRAYMRASGEVRLLQVAQVTGTYRPTEAQGPQVSFLRDGHEQRVGLGLERTSNDAEASDLDVLVHALSEAERLRGPVYPGWHAARIWQPPLPARLPLSALAAAEQGGLCQAIGLLDLPQESRQEPLVVDLAKSNMVVVGAPGSGKTTLLRSLVLGLAAAHTPREYWCYLIDAGGQGLGPLAGLPHVGAHIQAREAERVRRLLRWLEATMRERQELLRAADAPDLASYRAQTGQAMPSILLVIDKLAVLREELRDASGDELLNEYLLRLLRMGRACGIYVALSGERANDVGYKLLALIETRVALRQPELYDYNELLGVRVSAQIPPTLAGRALVAHPDYGALDVQLALPDLSPPGSSGDTVGSLEGDLTQALRGTVAQLAADWAKQATTADPTPPPIELLPERIQRSELGPSTHAQSIEHGLSTPIGRESLGLDVAWLHLDSDTPHGLIVGPRRSGKSMVLLSAALGLAEHYKATELAFYIIDSPRGGLRMLRSLAHCAHYANDDASAAALTTALAAARSGGAPARRIILLDDYTLCRERMRGQLAQNYSGPPNLLDALLELVQLGGQHGEHLLLAAGMSYPDDALLKALDGCRAGLLLWPGRYDPGTRILGTNLPLTEQRDAEQPPGRALLVREDQRQIVQIAMS</sequence>
<dbReference type="PANTHER" id="PTHR22683:SF1">
    <property type="entry name" value="TYPE VII SECRETION SYSTEM PROTEIN ESSC"/>
    <property type="match status" value="1"/>
</dbReference>
<accession>A0A2A6RK79</accession>
<dbReference type="Proteomes" id="UP000220527">
    <property type="component" value="Unassembled WGS sequence"/>
</dbReference>
<evidence type="ECO:0000313" key="6">
    <source>
        <dbReference type="Proteomes" id="UP000220527"/>
    </source>
</evidence>
<dbReference type="InterPro" id="IPR050206">
    <property type="entry name" value="FtsK/SpoIIIE/SftA"/>
</dbReference>
<keyword evidence="2 3" id="KW-0067">ATP-binding</keyword>